<dbReference type="PANTHER" id="PTHR42648:SF11">
    <property type="entry name" value="TRANSPOSON TY4-P GAG-POL POLYPROTEIN"/>
    <property type="match status" value="1"/>
</dbReference>
<dbReference type="GO" id="GO:0004519">
    <property type="term" value="F:endonuclease activity"/>
    <property type="evidence" value="ECO:0007669"/>
    <property type="project" value="UniProtKB-KW"/>
</dbReference>
<gene>
    <name evidence="11" type="ORF">WH47_10763</name>
</gene>
<feature type="domain" description="Retroviral polymerase SH3-like" evidence="10">
    <location>
        <begin position="33"/>
        <end position="63"/>
    </location>
</feature>
<evidence type="ECO:0000256" key="4">
    <source>
        <dbReference type="ARBA" id="ARBA00022801"/>
    </source>
</evidence>
<name>A0A0L7QMT5_9HYME</name>
<organism evidence="11 12">
    <name type="scientific">Habropoda laboriosa</name>
    <dbReference type="NCBI Taxonomy" id="597456"/>
    <lineage>
        <taxon>Eukaryota</taxon>
        <taxon>Metazoa</taxon>
        <taxon>Ecdysozoa</taxon>
        <taxon>Arthropoda</taxon>
        <taxon>Hexapoda</taxon>
        <taxon>Insecta</taxon>
        <taxon>Pterygota</taxon>
        <taxon>Neoptera</taxon>
        <taxon>Endopterygota</taxon>
        <taxon>Hymenoptera</taxon>
        <taxon>Apocrita</taxon>
        <taxon>Aculeata</taxon>
        <taxon>Apoidea</taxon>
        <taxon>Anthophila</taxon>
        <taxon>Apidae</taxon>
        <taxon>Habropoda</taxon>
    </lineage>
</organism>
<dbReference type="EMBL" id="KQ414886">
    <property type="protein sequence ID" value="KOC59849.1"/>
    <property type="molecule type" value="Genomic_DNA"/>
</dbReference>
<dbReference type="GO" id="GO:0016787">
    <property type="term" value="F:hydrolase activity"/>
    <property type="evidence" value="ECO:0007669"/>
    <property type="project" value="UniProtKB-KW"/>
</dbReference>
<dbReference type="GO" id="GO:0003887">
    <property type="term" value="F:DNA-directed DNA polymerase activity"/>
    <property type="evidence" value="ECO:0007669"/>
    <property type="project" value="UniProtKB-KW"/>
</dbReference>
<sequence length="65" mass="7610">NRTGPRPQHQKTPYELWFERKAKLGKLIAFGATTYAHVPKEKRRKLDAKAVKGYFVGYDENVKEF</sequence>
<proteinExistence type="predicted"/>
<accession>A0A0L7QMT5</accession>
<evidence type="ECO:0000256" key="1">
    <source>
        <dbReference type="ARBA" id="ARBA00022722"/>
    </source>
</evidence>
<keyword evidence="1" id="KW-0540">Nuclease</keyword>
<dbReference type="GO" id="GO:0006310">
    <property type="term" value="P:DNA recombination"/>
    <property type="evidence" value="ECO:0007669"/>
    <property type="project" value="UniProtKB-KW"/>
</dbReference>
<dbReference type="STRING" id="597456.A0A0L7QMT5"/>
<keyword evidence="8" id="KW-0808">Transferase</keyword>
<evidence type="ECO:0000256" key="2">
    <source>
        <dbReference type="ARBA" id="ARBA00022723"/>
    </source>
</evidence>
<evidence type="ECO:0000256" key="9">
    <source>
        <dbReference type="ARBA" id="ARBA00023172"/>
    </source>
</evidence>
<keyword evidence="4" id="KW-0378">Hydrolase</keyword>
<dbReference type="AlphaFoldDB" id="A0A0L7QMT5"/>
<dbReference type="GO" id="GO:0015074">
    <property type="term" value="P:DNA integration"/>
    <property type="evidence" value="ECO:0007669"/>
    <property type="project" value="UniProtKB-KW"/>
</dbReference>
<evidence type="ECO:0000256" key="8">
    <source>
        <dbReference type="ARBA" id="ARBA00022932"/>
    </source>
</evidence>
<keyword evidence="8" id="KW-0239">DNA-directed DNA polymerase</keyword>
<evidence type="ECO:0000256" key="7">
    <source>
        <dbReference type="ARBA" id="ARBA00022918"/>
    </source>
</evidence>
<keyword evidence="2" id="KW-0479">Metal-binding</keyword>
<protein>
    <submittedName>
        <fullName evidence="11">Copia protein</fullName>
    </submittedName>
</protein>
<dbReference type="GO" id="GO:0003964">
    <property type="term" value="F:RNA-directed DNA polymerase activity"/>
    <property type="evidence" value="ECO:0007669"/>
    <property type="project" value="UniProtKB-KW"/>
</dbReference>
<evidence type="ECO:0000256" key="5">
    <source>
        <dbReference type="ARBA" id="ARBA00022842"/>
    </source>
</evidence>
<dbReference type="InterPro" id="IPR039537">
    <property type="entry name" value="Retrotran_Ty1/copia-like"/>
</dbReference>
<keyword evidence="6" id="KW-0229">DNA integration</keyword>
<keyword evidence="3" id="KW-0255">Endonuclease</keyword>
<feature type="non-terminal residue" evidence="11">
    <location>
        <position position="1"/>
    </location>
</feature>
<dbReference type="GO" id="GO:0046872">
    <property type="term" value="F:metal ion binding"/>
    <property type="evidence" value="ECO:0007669"/>
    <property type="project" value="UniProtKB-KW"/>
</dbReference>
<keyword evidence="12" id="KW-1185">Reference proteome</keyword>
<keyword evidence="5" id="KW-0460">Magnesium</keyword>
<dbReference type="Proteomes" id="UP000053825">
    <property type="component" value="Unassembled WGS sequence"/>
</dbReference>
<evidence type="ECO:0000313" key="12">
    <source>
        <dbReference type="Proteomes" id="UP000053825"/>
    </source>
</evidence>
<keyword evidence="7" id="KW-0695">RNA-directed DNA polymerase</keyword>
<dbReference type="PANTHER" id="PTHR42648">
    <property type="entry name" value="TRANSPOSASE, PUTATIVE-RELATED"/>
    <property type="match status" value="1"/>
</dbReference>
<evidence type="ECO:0000256" key="6">
    <source>
        <dbReference type="ARBA" id="ARBA00022908"/>
    </source>
</evidence>
<keyword evidence="9" id="KW-0233">DNA recombination</keyword>
<reference evidence="11 12" key="1">
    <citation type="submission" date="2015-07" db="EMBL/GenBank/DDBJ databases">
        <title>The genome of Habropoda laboriosa.</title>
        <authorList>
            <person name="Pan H."/>
            <person name="Kapheim K."/>
        </authorList>
    </citation>
    <scope>NUCLEOTIDE SEQUENCE [LARGE SCALE GENOMIC DNA]</scope>
    <source>
        <strain evidence="11">0110345459</strain>
    </source>
</reference>
<keyword evidence="8" id="KW-0548">Nucleotidyltransferase</keyword>
<evidence type="ECO:0000313" key="11">
    <source>
        <dbReference type="EMBL" id="KOC59849.1"/>
    </source>
</evidence>
<evidence type="ECO:0000259" key="10">
    <source>
        <dbReference type="Pfam" id="PF25597"/>
    </source>
</evidence>
<dbReference type="InterPro" id="IPR057670">
    <property type="entry name" value="SH3_retrovirus"/>
</dbReference>
<evidence type="ECO:0000256" key="3">
    <source>
        <dbReference type="ARBA" id="ARBA00022759"/>
    </source>
</evidence>
<dbReference type="Pfam" id="PF25597">
    <property type="entry name" value="SH3_retrovirus"/>
    <property type="match status" value="1"/>
</dbReference>